<keyword evidence="2" id="KW-1133">Transmembrane helix</keyword>
<evidence type="ECO:0000256" key="2">
    <source>
        <dbReference type="SAM" id="Phobius"/>
    </source>
</evidence>
<keyword evidence="2" id="KW-0472">Membrane</keyword>
<comment type="caution">
    <text evidence="4">The sequence shown here is derived from an EMBL/GenBank/DDBJ whole genome shotgun (WGS) entry which is preliminary data.</text>
</comment>
<evidence type="ECO:0000256" key="3">
    <source>
        <dbReference type="SAM" id="SignalP"/>
    </source>
</evidence>
<accession>A0A1F5G3B5</accession>
<keyword evidence="2" id="KW-0812">Transmembrane</keyword>
<feature type="region of interest" description="Disordered" evidence="1">
    <location>
        <begin position="27"/>
        <end position="86"/>
    </location>
</feature>
<evidence type="ECO:0000313" key="5">
    <source>
        <dbReference type="Proteomes" id="UP000179102"/>
    </source>
</evidence>
<feature type="compositionally biased region" description="Low complexity" evidence="1">
    <location>
        <begin position="28"/>
        <end position="46"/>
    </location>
</feature>
<organism evidence="4 5">
    <name type="scientific">Candidatus Curtissbacteria bacterium RIFCSPHIGHO2_01_FULL_41_11</name>
    <dbReference type="NCBI Taxonomy" id="1797711"/>
    <lineage>
        <taxon>Bacteria</taxon>
        <taxon>Candidatus Curtissiibacteriota</taxon>
    </lineage>
</organism>
<proteinExistence type="predicted"/>
<evidence type="ECO:0008006" key="6">
    <source>
        <dbReference type="Google" id="ProtNLM"/>
    </source>
</evidence>
<keyword evidence="3" id="KW-0732">Signal</keyword>
<dbReference type="EMBL" id="MFAZ01000043">
    <property type="protein sequence ID" value="OGD86366.1"/>
    <property type="molecule type" value="Genomic_DNA"/>
</dbReference>
<gene>
    <name evidence="4" type="ORF">A2870_00615</name>
</gene>
<feature type="compositionally biased region" description="Low complexity" evidence="1">
    <location>
        <begin position="56"/>
        <end position="66"/>
    </location>
</feature>
<feature type="signal peptide" evidence="3">
    <location>
        <begin position="1"/>
        <end position="26"/>
    </location>
</feature>
<reference evidence="4 5" key="1">
    <citation type="journal article" date="2016" name="Nat. Commun.">
        <title>Thousands of microbial genomes shed light on interconnected biogeochemical processes in an aquifer system.</title>
        <authorList>
            <person name="Anantharaman K."/>
            <person name="Brown C.T."/>
            <person name="Hug L.A."/>
            <person name="Sharon I."/>
            <person name="Castelle C.J."/>
            <person name="Probst A.J."/>
            <person name="Thomas B.C."/>
            <person name="Singh A."/>
            <person name="Wilkins M.J."/>
            <person name="Karaoz U."/>
            <person name="Brodie E.L."/>
            <person name="Williams K.H."/>
            <person name="Hubbard S.S."/>
            <person name="Banfield J.F."/>
        </authorList>
    </citation>
    <scope>NUCLEOTIDE SEQUENCE [LARGE SCALE GENOMIC DNA]</scope>
</reference>
<sequence>MILRKAALALATSCALIFAGAVTAFAQTDPSSSPSVSPSPSTDPSASPSPSPTDTPSPSETPSSSSAAAGGTTKQEVLGETTTLGETSNNKEIAKWVIALGVGLLAFLIGLKIARSKAEE</sequence>
<evidence type="ECO:0000313" key="4">
    <source>
        <dbReference type="EMBL" id="OGD86366.1"/>
    </source>
</evidence>
<dbReference type="STRING" id="1797711.A2870_00615"/>
<protein>
    <recommendedName>
        <fullName evidence="6">Gram-positive cocci surface proteins LPxTG domain-containing protein</fullName>
    </recommendedName>
</protein>
<dbReference type="Proteomes" id="UP000179102">
    <property type="component" value="Unassembled WGS sequence"/>
</dbReference>
<dbReference type="AlphaFoldDB" id="A0A1F5G3B5"/>
<evidence type="ECO:0000256" key="1">
    <source>
        <dbReference type="SAM" id="MobiDB-lite"/>
    </source>
</evidence>
<feature type="chain" id="PRO_5009518680" description="Gram-positive cocci surface proteins LPxTG domain-containing protein" evidence="3">
    <location>
        <begin position="27"/>
        <end position="120"/>
    </location>
</feature>
<feature type="transmembrane region" description="Helical" evidence="2">
    <location>
        <begin position="93"/>
        <end position="114"/>
    </location>
</feature>
<name>A0A1F5G3B5_9BACT</name>